<protein>
    <submittedName>
        <fullName evidence="9">Acyl-CoA dehydrogenase family protein</fullName>
        <ecNumber evidence="9">1.-.-.-</ecNumber>
    </submittedName>
</protein>
<comment type="cofactor">
    <cofactor evidence="5">
        <name>FAD</name>
        <dbReference type="ChEBI" id="CHEBI:57692"/>
    </cofactor>
</comment>
<reference evidence="10" key="1">
    <citation type="journal article" date="2019" name="Int. J. Syst. Evol. Microbiol.">
        <title>The Global Catalogue of Microorganisms (GCM) 10K type strain sequencing project: providing services to taxonomists for standard genome sequencing and annotation.</title>
        <authorList>
            <consortium name="The Broad Institute Genomics Platform"/>
            <consortium name="The Broad Institute Genome Sequencing Center for Infectious Disease"/>
            <person name="Wu L."/>
            <person name="Ma J."/>
        </authorList>
    </citation>
    <scope>NUCLEOTIDE SEQUENCE [LARGE SCALE GENOMIC DNA]</scope>
    <source>
        <strain evidence="10">CCUG 60214</strain>
    </source>
</reference>
<evidence type="ECO:0000256" key="5">
    <source>
        <dbReference type="RuleBase" id="RU362125"/>
    </source>
</evidence>
<dbReference type="Gene3D" id="2.40.110.10">
    <property type="entry name" value="Butyryl-CoA Dehydrogenase, subunit A, domain 2"/>
    <property type="match status" value="1"/>
</dbReference>
<dbReference type="PANTHER" id="PTHR48083:SF2">
    <property type="entry name" value="MEDIUM-CHAIN SPECIFIC ACYL-COA DEHYDROGENASE, MITOCHONDRIAL"/>
    <property type="match status" value="1"/>
</dbReference>
<evidence type="ECO:0000313" key="9">
    <source>
        <dbReference type="EMBL" id="MFD1147258.1"/>
    </source>
</evidence>
<evidence type="ECO:0000256" key="1">
    <source>
        <dbReference type="ARBA" id="ARBA00009347"/>
    </source>
</evidence>
<dbReference type="EC" id="1.-.-.-" evidence="9"/>
<feature type="region of interest" description="Disordered" evidence="6">
    <location>
        <begin position="1"/>
        <end position="25"/>
    </location>
</feature>
<feature type="compositionally biased region" description="Basic and acidic residues" evidence="6">
    <location>
        <begin position="10"/>
        <end position="24"/>
    </location>
</feature>
<evidence type="ECO:0000313" key="10">
    <source>
        <dbReference type="Proteomes" id="UP001597168"/>
    </source>
</evidence>
<evidence type="ECO:0000259" key="8">
    <source>
        <dbReference type="Pfam" id="PF02770"/>
    </source>
</evidence>
<dbReference type="SUPFAM" id="SSF56645">
    <property type="entry name" value="Acyl-CoA dehydrogenase NM domain-like"/>
    <property type="match status" value="1"/>
</dbReference>
<accession>A0ABW3QQZ0</accession>
<evidence type="ECO:0000256" key="2">
    <source>
        <dbReference type="ARBA" id="ARBA00022630"/>
    </source>
</evidence>
<name>A0ABW3QQZ0_9PSEU</name>
<dbReference type="PANTHER" id="PTHR48083">
    <property type="entry name" value="MEDIUM-CHAIN SPECIFIC ACYL-COA DEHYDROGENASE, MITOCHONDRIAL-RELATED"/>
    <property type="match status" value="1"/>
</dbReference>
<evidence type="ECO:0000256" key="3">
    <source>
        <dbReference type="ARBA" id="ARBA00022827"/>
    </source>
</evidence>
<feature type="domain" description="Acyl-CoA dehydrogenase/oxidase C-terminal" evidence="7">
    <location>
        <begin position="226"/>
        <end position="365"/>
    </location>
</feature>
<dbReference type="CDD" id="cd00567">
    <property type="entry name" value="ACAD"/>
    <property type="match status" value="1"/>
</dbReference>
<evidence type="ECO:0000259" key="7">
    <source>
        <dbReference type="Pfam" id="PF00441"/>
    </source>
</evidence>
<evidence type="ECO:0000256" key="4">
    <source>
        <dbReference type="ARBA" id="ARBA00023002"/>
    </source>
</evidence>
<keyword evidence="4 5" id="KW-0560">Oxidoreductase</keyword>
<dbReference type="Proteomes" id="UP001597168">
    <property type="component" value="Unassembled WGS sequence"/>
</dbReference>
<dbReference type="SUPFAM" id="SSF47203">
    <property type="entry name" value="Acyl-CoA dehydrogenase C-terminal domain-like"/>
    <property type="match status" value="1"/>
</dbReference>
<organism evidence="9 10">
    <name type="scientific">Saccharothrix hoggarensis</name>
    <dbReference type="NCBI Taxonomy" id="913853"/>
    <lineage>
        <taxon>Bacteria</taxon>
        <taxon>Bacillati</taxon>
        <taxon>Actinomycetota</taxon>
        <taxon>Actinomycetes</taxon>
        <taxon>Pseudonocardiales</taxon>
        <taxon>Pseudonocardiaceae</taxon>
        <taxon>Saccharothrix</taxon>
    </lineage>
</organism>
<dbReference type="InterPro" id="IPR046373">
    <property type="entry name" value="Acyl-CoA_Oxase/DH_mid-dom_sf"/>
</dbReference>
<proteinExistence type="inferred from homology"/>
<keyword evidence="2 5" id="KW-0285">Flavoprotein</keyword>
<comment type="similarity">
    <text evidence="1 5">Belongs to the acyl-CoA dehydrogenase family.</text>
</comment>
<feature type="domain" description="Acyl-CoA oxidase/dehydrogenase middle" evidence="8">
    <location>
        <begin position="120"/>
        <end position="214"/>
    </location>
</feature>
<dbReference type="GO" id="GO:0016491">
    <property type="term" value="F:oxidoreductase activity"/>
    <property type="evidence" value="ECO:0007669"/>
    <property type="project" value="UniProtKB-KW"/>
</dbReference>
<dbReference type="Gene3D" id="1.20.140.10">
    <property type="entry name" value="Butyryl-CoA Dehydrogenase, subunit A, domain 3"/>
    <property type="match status" value="1"/>
</dbReference>
<keyword evidence="3 5" id="KW-0274">FAD</keyword>
<dbReference type="InterPro" id="IPR009075">
    <property type="entry name" value="AcylCo_DH/oxidase_C"/>
</dbReference>
<sequence length="545" mass="58026">MTTTLAHPAVELDRRLGDPRDADNPHGFAAAVTRDATAGRPDLAPLRDALALSFVPPEHGGTLSTMDATLALVRVAARRDLTVMPHAMMSITAATCVLLAGDDEQRRHVVDLLRAGHPIGFALSEPDHGSDLLANGCRLEPAPDGWLVTGDKWMVGLGERARALVLIGRSGGRGPAAFTAALVDEAAVDKARGPNIPTAGMRGVDFTRFRFDRVPLPAAATLGRPGRGMEIAMKAMQVVRAMSTGANLAAADTGLRLALDFAERHVVAGRPVVEHERNRRELGTAAAALLAVDVVATACARALHTNPAGQSLWSSVAKKVATDLSEEVFARCADVLGTRSLLPDTPFDVMRRDNAVVRHIDTGPTANLRLVAMQLSGTATDSTPPAAAFDLDADLPPLRLDELELSTRGRDDVTQSLPYVAAAIRTRVTDRRALVLLDRLETALAARRHGDPLDRAERFCFLHAAASCAHLWWFNRSRALFGAPPGSTGWLTATLALLLDRAHRVTDRLRVEDADPALAVVRDLHATGRLFAAAPLPLAEGGTPA</sequence>
<dbReference type="InterPro" id="IPR009100">
    <property type="entry name" value="AcylCoA_DH/oxidase_NM_dom_sf"/>
</dbReference>
<evidence type="ECO:0000256" key="6">
    <source>
        <dbReference type="SAM" id="MobiDB-lite"/>
    </source>
</evidence>
<dbReference type="InterPro" id="IPR050741">
    <property type="entry name" value="Acyl-CoA_dehydrogenase"/>
</dbReference>
<dbReference type="Pfam" id="PF02770">
    <property type="entry name" value="Acyl-CoA_dh_M"/>
    <property type="match status" value="1"/>
</dbReference>
<keyword evidence="10" id="KW-1185">Reference proteome</keyword>
<dbReference type="InterPro" id="IPR036250">
    <property type="entry name" value="AcylCo_DH-like_C"/>
</dbReference>
<comment type="caution">
    <text evidence="9">The sequence shown here is derived from an EMBL/GenBank/DDBJ whole genome shotgun (WGS) entry which is preliminary data.</text>
</comment>
<dbReference type="EMBL" id="JBHTLK010000031">
    <property type="protein sequence ID" value="MFD1147258.1"/>
    <property type="molecule type" value="Genomic_DNA"/>
</dbReference>
<dbReference type="InterPro" id="IPR006091">
    <property type="entry name" value="Acyl-CoA_Oxase/DH_mid-dom"/>
</dbReference>
<dbReference type="RefSeq" id="WP_380722232.1">
    <property type="nucleotide sequence ID" value="NZ_JBHTLK010000031.1"/>
</dbReference>
<gene>
    <name evidence="9" type="ORF">ACFQ3T_08990</name>
</gene>
<dbReference type="Pfam" id="PF00441">
    <property type="entry name" value="Acyl-CoA_dh_1"/>
    <property type="match status" value="1"/>
</dbReference>